<sequence>MSDFEAQRARNAATPTVTTMMEAPLRVTDILRRAEAIFADQRIVSRLAPGVFETMSFAEAGRAARCLASALTSLGVAPGARVATLMWNHGTHLVAYYGIPACGAVLHTLNPRLSPEELAYIIADAGDDVVIVDEDLLPLWREVEAHVSPRHVIVNGKSDGADDIAWADLLEQHEPVDWPQGPFDENTPVAICYTSGTTGRPKGVVYSHRSIILQAFGTIAPDSFNLSARSVTFTLTPMFHVNAWGVPFAALMAGSAVVLPGPRVSADEILDIISAERVSIAFGVPTIWTGVIEALESDKSWDLPENLMLMSGGAAPSPEMFRIFDRHGIYLQTGWGMTETSPIASQTWLLPAHDKMDEHARIKLRASNGLPLPFIDFRIADEDSQPLAWDGTSRGELQCRGPWVTQDYIGHPHPIPATTPDGWLKTGDVAVIRPDGYVQLVDRLKDLIKSGGEWISSVDMENVIAELANVAEAAVIAIPDDKWGERPMALVSPRAGATLTAEQVTLHLQARYPKWMVPDRVEVLDDLPKTGTGKLNKLLMRQTWGLAT</sequence>
<protein>
    <submittedName>
        <fullName evidence="1">Long-chain-fatty-acid--CoA ligase</fullName>
        <ecNumber evidence="1">6.2.1.3</ecNumber>
    </submittedName>
</protein>
<gene>
    <name evidence="1" type="ORF">M8744_09035</name>
</gene>
<keyword evidence="1" id="KW-0436">Ligase</keyword>
<accession>A0ACC5ZW04</accession>
<evidence type="ECO:0000313" key="1">
    <source>
        <dbReference type="EMBL" id="MCM2562290.1"/>
    </source>
</evidence>
<dbReference type="Proteomes" id="UP001203036">
    <property type="component" value="Unassembled WGS sequence"/>
</dbReference>
<proteinExistence type="predicted"/>
<comment type="caution">
    <text evidence="1">The sequence shown here is derived from an EMBL/GenBank/DDBJ whole genome shotgun (WGS) entry which is preliminary data.</text>
</comment>
<evidence type="ECO:0000313" key="2">
    <source>
        <dbReference type="Proteomes" id="UP001203036"/>
    </source>
</evidence>
<dbReference type="EMBL" id="JAMQGO010000004">
    <property type="protein sequence ID" value="MCM2562290.1"/>
    <property type="molecule type" value="Genomic_DNA"/>
</dbReference>
<dbReference type="EC" id="6.2.1.3" evidence="1"/>
<keyword evidence="2" id="KW-1185">Reference proteome</keyword>
<organism evidence="1 2">
    <name type="scientific">Lutimaribacter degradans</name>
    <dbReference type="NCBI Taxonomy" id="2945989"/>
    <lineage>
        <taxon>Bacteria</taxon>
        <taxon>Pseudomonadati</taxon>
        <taxon>Pseudomonadota</taxon>
        <taxon>Alphaproteobacteria</taxon>
        <taxon>Rhodobacterales</taxon>
        <taxon>Roseobacteraceae</taxon>
        <taxon>Lutimaribacter</taxon>
    </lineage>
</organism>
<reference evidence="1" key="1">
    <citation type="submission" date="2022-06" db="EMBL/GenBank/DDBJ databases">
        <title>Lutimaribacter sp. EGI FJ00013, a novel bacterium isolated from a salt lake sediment enrichment.</title>
        <authorList>
            <person name="Gao L."/>
            <person name="Fang B.-Z."/>
            <person name="Li W.-J."/>
        </authorList>
    </citation>
    <scope>NUCLEOTIDE SEQUENCE</scope>
    <source>
        <strain evidence="1">EGI FJ00013</strain>
    </source>
</reference>
<name>A0ACC5ZW04_9RHOB</name>